<dbReference type="STRING" id="2656787.A0A370TI43"/>
<evidence type="ECO:0000256" key="4">
    <source>
        <dbReference type="ARBA" id="ARBA00022989"/>
    </source>
</evidence>
<evidence type="ECO:0000256" key="2">
    <source>
        <dbReference type="ARBA" id="ARBA00004370"/>
    </source>
</evidence>
<dbReference type="AlphaFoldDB" id="A0A370TI43"/>
<evidence type="ECO:0000256" key="5">
    <source>
        <dbReference type="ARBA" id="ARBA00023054"/>
    </source>
</evidence>
<gene>
    <name evidence="10" type="ORF">BP5553_06954</name>
</gene>
<dbReference type="OrthoDB" id="5424147at2759"/>
<feature type="compositionally biased region" description="Basic and acidic residues" evidence="8">
    <location>
        <begin position="126"/>
        <end position="147"/>
    </location>
</feature>
<evidence type="ECO:0000256" key="1">
    <source>
        <dbReference type="ARBA" id="ARBA00004173"/>
    </source>
</evidence>
<keyword evidence="7 9" id="KW-0472">Membrane</keyword>
<dbReference type="GeneID" id="43599803"/>
<dbReference type="PANTHER" id="PTHR14360:SF12">
    <property type="entry name" value="MOZ PROTEIN REPRESENTS A CHROMATIN-ASSOCIATED ACETYLTRANSFERASE"/>
    <property type="match status" value="1"/>
</dbReference>
<evidence type="ECO:0000256" key="7">
    <source>
        <dbReference type="ARBA" id="ARBA00023136"/>
    </source>
</evidence>
<evidence type="ECO:0000256" key="8">
    <source>
        <dbReference type="SAM" id="MobiDB-lite"/>
    </source>
</evidence>
<evidence type="ECO:0000313" key="10">
    <source>
        <dbReference type="EMBL" id="RDL35023.1"/>
    </source>
</evidence>
<evidence type="ECO:0000256" key="6">
    <source>
        <dbReference type="ARBA" id="ARBA00023128"/>
    </source>
</evidence>
<feature type="region of interest" description="Disordered" evidence="8">
    <location>
        <begin position="102"/>
        <end position="231"/>
    </location>
</feature>
<accession>A0A370TI43</accession>
<evidence type="ECO:0000256" key="3">
    <source>
        <dbReference type="ARBA" id="ARBA00022692"/>
    </source>
</evidence>
<protein>
    <submittedName>
        <fullName evidence="10">Uncharacterized protein</fullName>
    </submittedName>
</protein>
<dbReference type="GO" id="GO:0005739">
    <property type="term" value="C:mitochondrion"/>
    <property type="evidence" value="ECO:0007669"/>
    <property type="project" value="UniProtKB-SubCell"/>
</dbReference>
<reference evidence="10 11" key="1">
    <citation type="journal article" date="2018" name="IMA Fungus">
        <title>IMA Genome-F 9: Draft genome sequence of Annulohypoxylon stygium, Aspergillus mulundensis, Berkeleyomyces basicola (syn. Thielaviopsis basicola), Ceratocystis smalleyi, two Cercospora beticola strains, Coleophoma cylindrospora, Fusarium fracticaudum, Phialophora cf. hyalina, and Morchella septimelata.</title>
        <authorList>
            <person name="Wingfield B.D."/>
            <person name="Bills G.F."/>
            <person name="Dong Y."/>
            <person name="Huang W."/>
            <person name="Nel W.J."/>
            <person name="Swalarsk-Parry B.S."/>
            <person name="Vaghefi N."/>
            <person name="Wilken P.M."/>
            <person name="An Z."/>
            <person name="de Beer Z.W."/>
            <person name="De Vos L."/>
            <person name="Chen L."/>
            <person name="Duong T.A."/>
            <person name="Gao Y."/>
            <person name="Hammerbacher A."/>
            <person name="Kikkert J.R."/>
            <person name="Li Y."/>
            <person name="Li H."/>
            <person name="Li K."/>
            <person name="Li Q."/>
            <person name="Liu X."/>
            <person name="Ma X."/>
            <person name="Naidoo K."/>
            <person name="Pethybridge S.J."/>
            <person name="Sun J."/>
            <person name="Steenkamp E.T."/>
            <person name="van der Nest M.A."/>
            <person name="van Wyk S."/>
            <person name="Wingfield M.J."/>
            <person name="Xiong C."/>
            <person name="Yue Q."/>
            <person name="Zhang X."/>
        </authorList>
    </citation>
    <scope>NUCLEOTIDE SEQUENCE [LARGE SCALE GENOMIC DNA]</scope>
    <source>
        <strain evidence="10 11">BP 5553</strain>
    </source>
</reference>
<sequence length="450" mass="50085">MPNNKLAQSTTSTTLQESRIPASPRGIRVDHLAVTTYAIYIHNPIAINIFRNSSTTKSCRQHDLPSSTPIYFARFELRNPLRRELAYKPKFRVPNAWIQGTLQQRGKGGEEAEEAEGLGSPTAKEAQQDAEKTADTRPDTGENDVEKSQPAASSWAPLSEETQAAAIIPGDENSPIQPVEPTRKHDEAAGRQQPDGKAGDGKPALETVLQMPPPETPEEENASKPPHLQTPPYVHHFDTYTLVKQVEKGGFMTEQSITAMKAVRGLLDLNLGVAKAGLVSKSDVENETYLFRAACSELRTEIANARRANDEAMRRDRTLLQHEVDILNQKLSQELLTLKDDLKGMFDDRKMAVRQEQRTMESAIQGLNNRITVSLNSDSKSEIEGLRWVLTRRSVMGILFMAFMVLTSLRYASYKSHEDELKKKREAEAKEEVSFKDLPAQEAAGILAAN</sequence>
<feature type="transmembrane region" description="Helical" evidence="9">
    <location>
        <begin position="395"/>
        <end position="414"/>
    </location>
</feature>
<dbReference type="PANTHER" id="PTHR14360">
    <property type="entry name" value="PROTEIN FMP32, MITOCHONDRIAL"/>
    <property type="match status" value="1"/>
</dbReference>
<dbReference type="Pfam" id="PF07798">
    <property type="entry name" value="CCDC90-like"/>
    <property type="match status" value="1"/>
</dbReference>
<feature type="region of interest" description="Disordered" evidence="8">
    <location>
        <begin position="1"/>
        <end position="22"/>
    </location>
</feature>
<keyword evidence="5" id="KW-0175">Coiled coil</keyword>
<dbReference type="InterPro" id="IPR024461">
    <property type="entry name" value="CCDC90-like"/>
</dbReference>
<dbReference type="GO" id="GO:0016020">
    <property type="term" value="C:membrane"/>
    <property type="evidence" value="ECO:0007669"/>
    <property type="project" value="UniProtKB-SubCell"/>
</dbReference>
<evidence type="ECO:0000256" key="9">
    <source>
        <dbReference type="SAM" id="Phobius"/>
    </source>
</evidence>
<keyword evidence="11" id="KW-1185">Reference proteome</keyword>
<feature type="compositionally biased region" description="Polar residues" evidence="8">
    <location>
        <begin position="1"/>
        <end position="17"/>
    </location>
</feature>
<keyword evidence="3 9" id="KW-0812">Transmembrane</keyword>
<keyword evidence="4 9" id="KW-1133">Transmembrane helix</keyword>
<comment type="caution">
    <text evidence="10">The sequence shown here is derived from an EMBL/GenBank/DDBJ whole genome shotgun (WGS) entry which is preliminary data.</text>
</comment>
<dbReference type="Proteomes" id="UP000254866">
    <property type="component" value="Unassembled WGS sequence"/>
</dbReference>
<keyword evidence="6" id="KW-0496">Mitochondrion</keyword>
<name>A0A370TI43_9HELO</name>
<comment type="subcellular location">
    <subcellularLocation>
        <location evidence="2">Membrane</location>
    </subcellularLocation>
    <subcellularLocation>
        <location evidence="1">Mitochondrion</location>
    </subcellularLocation>
</comment>
<dbReference type="RefSeq" id="XP_031867846.1">
    <property type="nucleotide sequence ID" value="XM_032015577.1"/>
</dbReference>
<dbReference type="Gene3D" id="1.20.5.340">
    <property type="match status" value="1"/>
</dbReference>
<evidence type="ECO:0000313" key="11">
    <source>
        <dbReference type="Proteomes" id="UP000254866"/>
    </source>
</evidence>
<dbReference type="EMBL" id="NPIC01000006">
    <property type="protein sequence ID" value="RDL35023.1"/>
    <property type="molecule type" value="Genomic_DNA"/>
</dbReference>
<proteinExistence type="predicted"/>
<organism evidence="10 11">
    <name type="scientific">Venustampulla echinocandica</name>
    <dbReference type="NCBI Taxonomy" id="2656787"/>
    <lineage>
        <taxon>Eukaryota</taxon>
        <taxon>Fungi</taxon>
        <taxon>Dikarya</taxon>
        <taxon>Ascomycota</taxon>
        <taxon>Pezizomycotina</taxon>
        <taxon>Leotiomycetes</taxon>
        <taxon>Helotiales</taxon>
        <taxon>Pleuroascaceae</taxon>
        <taxon>Venustampulla</taxon>
    </lineage>
</organism>